<sequence length="69" mass="7597">MKHPPSLDLVLASAAGVLTAVEAGALLPQYGQTWFVLAYVAVCLCLSVALALRRLRRRSMFCTSYALWR</sequence>
<accession>A0ABW1X4I7</accession>
<name>A0ABW1X4I7_9ACTN</name>
<dbReference type="Proteomes" id="UP001596266">
    <property type="component" value="Unassembled WGS sequence"/>
</dbReference>
<keyword evidence="1" id="KW-0472">Membrane</keyword>
<keyword evidence="3" id="KW-1185">Reference proteome</keyword>
<keyword evidence="1" id="KW-0812">Transmembrane</keyword>
<evidence type="ECO:0000256" key="1">
    <source>
        <dbReference type="SAM" id="Phobius"/>
    </source>
</evidence>
<gene>
    <name evidence="2" type="ORF">ACFP57_08740</name>
</gene>
<dbReference type="EMBL" id="JBHSUA010000018">
    <property type="protein sequence ID" value="MFC6397062.1"/>
    <property type="molecule type" value="Genomic_DNA"/>
</dbReference>
<evidence type="ECO:0000313" key="2">
    <source>
        <dbReference type="EMBL" id="MFC6397062.1"/>
    </source>
</evidence>
<comment type="caution">
    <text evidence="2">The sequence shown here is derived from an EMBL/GenBank/DDBJ whole genome shotgun (WGS) entry which is preliminary data.</text>
</comment>
<reference evidence="3" key="1">
    <citation type="journal article" date="2019" name="Int. J. Syst. Evol. Microbiol.">
        <title>The Global Catalogue of Microorganisms (GCM) 10K type strain sequencing project: providing services to taxonomists for standard genome sequencing and annotation.</title>
        <authorList>
            <consortium name="The Broad Institute Genomics Platform"/>
            <consortium name="The Broad Institute Genome Sequencing Center for Infectious Disease"/>
            <person name="Wu L."/>
            <person name="Ma J."/>
        </authorList>
    </citation>
    <scope>NUCLEOTIDE SEQUENCE [LARGE SCALE GENOMIC DNA]</scope>
    <source>
        <strain evidence="3">CGMCC 1.15277</strain>
    </source>
</reference>
<keyword evidence="1" id="KW-1133">Transmembrane helix</keyword>
<feature type="transmembrane region" description="Helical" evidence="1">
    <location>
        <begin position="33"/>
        <end position="52"/>
    </location>
</feature>
<proteinExistence type="predicted"/>
<protein>
    <submittedName>
        <fullName evidence="2">Uncharacterized protein</fullName>
    </submittedName>
</protein>
<evidence type="ECO:0000313" key="3">
    <source>
        <dbReference type="Proteomes" id="UP001596266"/>
    </source>
</evidence>
<organism evidence="2 3">
    <name type="scientific">Luteococcus sanguinis</name>
    <dbReference type="NCBI Taxonomy" id="174038"/>
    <lineage>
        <taxon>Bacteria</taxon>
        <taxon>Bacillati</taxon>
        <taxon>Actinomycetota</taxon>
        <taxon>Actinomycetes</taxon>
        <taxon>Propionibacteriales</taxon>
        <taxon>Propionibacteriaceae</taxon>
        <taxon>Luteococcus</taxon>
    </lineage>
</organism>
<dbReference type="RefSeq" id="WP_343884741.1">
    <property type="nucleotide sequence ID" value="NZ_BAAAKI010000003.1"/>
</dbReference>